<reference evidence="2 3" key="1">
    <citation type="submission" date="2016-11" db="EMBL/GenBank/DDBJ databases">
        <authorList>
            <person name="Jaros S."/>
            <person name="Januszkiewicz K."/>
            <person name="Wedrychowicz H."/>
        </authorList>
    </citation>
    <scope>NUCLEOTIDE SEQUENCE [LARGE SCALE GENOMIC DNA]</scope>
    <source>
        <strain evidence="2 3">CGMCC 1.8863</strain>
    </source>
</reference>
<proteinExistence type="predicted"/>
<dbReference type="InterPro" id="IPR000644">
    <property type="entry name" value="CBS_dom"/>
</dbReference>
<evidence type="ECO:0000313" key="3">
    <source>
        <dbReference type="Proteomes" id="UP000184231"/>
    </source>
</evidence>
<gene>
    <name evidence="2" type="ORF">SAMN04487911_1373</name>
</gene>
<evidence type="ECO:0000313" key="2">
    <source>
        <dbReference type="EMBL" id="SHJ78355.1"/>
    </source>
</evidence>
<organism evidence="2 3">
    <name type="scientific">Arenibacter nanhaiticus</name>
    <dbReference type="NCBI Taxonomy" id="558155"/>
    <lineage>
        <taxon>Bacteria</taxon>
        <taxon>Pseudomonadati</taxon>
        <taxon>Bacteroidota</taxon>
        <taxon>Flavobacteriia</taxon>
        <taxon>Flavobacteriales</taxon>
        <taxon>Flavobacteriaceae</taxon>
        <taxon>Arenibacter</taxon>
    </lineage>
</organism>
<keyword evidence="3" id="KW-1185">Reference proteome</keyword>
<dbReference type="OrthoDB" id="1523762at2"/>
<dbReference type="Pfam" id="PF00571">
    <property type="entry name" value="CBS"/>
    <property type="match status" value="1"/>
</dbReference>
<name>A0A1M6M4E9_9FLAO</name>
<protein>
    <recommendedName>
        <fullName evidence="1">CBS domain-containing protein</fullName>
    </recommendedName>
</protein>
<dbReference type="SUPFAM" id="SSF54631">
    <property type="entry name" value="CBS-domain pair"/>
    <property type="match status" value="1"/>
</dbReference>
<dbReference type="InterPro" id="IPR046342">
    <property type="entry name" value="CBS_dom_sf"/>
</dbReference>
<dbReference type="Gene3D" id="3.10.580.10">
    <property type="entry name" value="CBS-domain"/>
    <property type="match status" value="1"/>
</dbReference>
<dbReference type="EMBL" id="FQYX01000037">
    <property type="protein sequence ID" value="SHJ78355.1"/>
    <property type="molecule type" value="Genomic_DNA"/>
</dbReference>
<dbReference type="STRING" id="558155.SAMN04487911_1373"/>
<dbReference type="AlphaFoldDB" id="A0A1M6M4E9"/>
<dbReference type="RefSeq" id="WP_072765773.1">
    <property type="nucleotide sequence ID" value="NZ_FQYX01000037.1"/>
</dbReference>
<feature type="domain" description="CBS" evidence="1">
    <location>
        <begin position="12"/>
        <end position="52"/>
    </location>
</feature>
<dbReference type="Proteomes" id="UP000184231">
    <property type="component" value="Unassembled WGS sequence"/>
</dbReference>
<accession>A0A1M6M4E9</accession>
<evidence type="ECO:0000259" key="1">
    <source>
        <dbReference type="Pfam" id="PF00571"/>
    </source>
</evidence>
<sequence length="218" mass="25062">MDIQNNILTTIPVFKVGDALKEVVDFFKEGDYSHIAVVENGLFLGVLAENDLESFDVSKKIEDIRYHLEKFFVLRDFSWLDVLEVFSKNDANLMPILDQESMVVGYYDLKDVVDRFMDTPFFTEPGGVLVLAKGVNDYSFSEIAQIAESNNAKLIGGFISDIRNDVIEITIKIGTTNLNEIIQSFRRYNYTIIFGNDDDQFMEELKQRSDYLDKYLNV</sequence>